<evidence type="ECO:0000313" key="4">
    <source>
        <dbReference type="Proteomes" id="UP000000589"/>
    </source>
</evidence>
<reference evidence="2 4" key="1">
    <citation type="journal article" date="2009" name="PLoS Biol.">
        <title>Lineage-specific biology revealed by a finished genome assembly of the mouse.</title>
        <authorList>
            <consortium name="Mouse Genome Sequencing Consortium"/>
            <person name="Church D.M."/>
            <person name="Goodstadt L."/>
            <person name="Hillier L.W."/>
            <person name="Zody M.C."/>
            <person name="Goldstein S."/>
            <person name="She X."/>
            <person name="Bult C.J."/>
            <person name="Agarwala R."/>
            <person name="Cherry J.L."/>
            <person name="DiCuccio M."/>
            <person name="Hlavina W."/>
            <person name="Kapustin Y."/>
            <person name="Meric P."/>
            <person name="Maglott D."/>
            <person name="Birtle Z."/>
            <person name="Marques A.C."/>
            <person name="Graves T."/>
            <person name="Zhou S."/>
            <person name="Teague B."/>
            <person name="Potamousis K."/>
            <person name="Churas C."/>
            <person name="Place M."/>
            <person name="Herschleb J."/>
            <person name="Runnheim R."/>
            <person name="Forrest D."/>
            <person name="Amos-Landgraf J."/>
            <person name="Schwartz D.C."/>
            <person name="Cheng Z."/>
            <person name="Lindblad-Toh K."/>
            <person name="Eichler E.E."/>
            <person name="Ponting C.P."/>
        </authorList>
    </citation>
    <scope>NUCLEOTIDE SEQUENCE [LARGE SCALE GENOMIC DNA]</scope>
    <source>
        <strain evidence="2 4">C57BL/6J</strain>
    </source>
</reference>
<organism evidence="2 4">
    <name type="scientific">Mus musculus</name>
    <name type="common">Mouse</name>
    <dbReference type="NCBI Taxonomy" id="10090"/>
    <lineage>
        <taxon>Eukaryota</taxon>
        <taxon>Metazoa</taxon>
        <taxon>Chordata</taxon>
        <taxon>Craniata</taxon>
        <taxon>Vertebrata</taxon>
        <taxon>Euteleostomi</taxon>
        <taxon>Mammalia</taxon>
        <taxon>Eutheria</taxon>
        <taxon>Euarchontoglires</taxon>
        <taxon>Glires</taxon>
        <taxon>Rodentia</taxon>
        <taxon>Myomorpha</taxon>
        <taxon>Muroidea</taxon>
        <taxon>Muridae</taxon>
        <taxon>Murinae</taxon>
        <taxon>Mus</taxon>
        <taxon>Mus</taxon>
    </lineage>
</organism>
<reference evidence="2 4" key="2">
    <citation type="journal article" date="2011" name="PLoS Biol.">
        <title>Modernizing reference genome assemblies.</title>
        <authorList>
            <person name="Church D.M."/>
            <person name="Schneider V.A."/>
            <person name="Graves T."/>
            <person name="Auger K."/>
            <person name="Cunningham F."/>
            <person name="Bouk N."/>
            <person name="Chen H.C."/>
            <person name="Agarwala R."/>
            <person name="McLaren W.M."/>
            <person name="Ritchie G.R."/>
            <person name="Albracht D."/>
            <person name="Kremitzki M."/>
            <person name="Rock S."/>
            <person name="Kotkiewicz H."/>
            <person name="Kremitzki C."/>
            <person name="Wollam A."/>
            <person name="Trani L."/>
            <person name="Fulton L."/>
            <person name="Fulton R."/>
            <person name="Matthews L."/>
            <person name="Whitehead S."/>
            <person name="Chow W."/>
            <person name="Torrance J."/>
            <person name="Dunn M."/>
            <person name="Harden G."/>
            <person name="Threadgold G."/>
            <person name="Wood J."/>
            <person name="Collins J."/>
            <person name="Heath P."/>
            <person name="Griffiths G."/>
            <person name="Pelan S."/>
            <person name="Grafham D."/>
            <person name="Eichler E.E."/>
            <person name="Weinstock G."/>
            <person name="Mardis E.R."/>
            <person name="Wilson R.K."/>
            <person name="Howe K."/>
            <person name="Flicek P."/>
            <person name="Hubbard T."/>
        </authorList>
    </citation>
    <scope>NUCLEOTIDE SEQUENCE [LARGE SCALE GENOMIC DNA]</scope>
    <source>
        <strain evidence="2 4">C57BL/6J</strain>
    </source>
</reference>
<feature type="compositionally biased region" description="Polar residues" evidence="1">
    <location>
        <begin position="78"/>
        <end position="87"/>
    </location>
</feature>
<feature type="compositionally biased region" description="Basic and acidic residues" evidence="1">
    <location>
        <begin position="40"/>
        <end position="58"/>
    </location>
</feature>
<dbReference type="AlphaFoldDB" id="A0A1L1ST67"/>
<reference evidence="2" key="4">
    <citation type="submission" date="2025-09" db="UniProtKB">
        <authorList>
            <consortium name="Ensembl"/>
        </authorList>
    </citation>
    <scope>IDENTIFICATION</scope>
    <source>
        <strain evidence="2">C57BL/6J</strain>
    </source>
</reference>
<dbReference type="MGI" id="MGI:1918996">
    <property type="gene designation" value="Rgl3"/>
</dbReference>
<dbReference type="Ensembl" id="ENSMUST00000215851.2">
    <property type="protein sequence ID" value="ENSMUSP00000150195.2"/>
    <property type="gene ID" value="ENSMUSG00000040146.10"/>
</dbReference>
<sequence length="87" mass="9369">MERTAGKELALAPLQDWGEETEDGAVYSVSLRRQRSQRSTPERSGEGQGRQQEDRGTRSELQQEPEGCSFGAGFLAAKSSSGLPGSP</sequence>
<evidence type="ECO:0000313" key="2">
    <source>
        <dbReference type="Ensembl" id="ENSMUSP00000150195.2"/>
    </source>
</evidence>
<gene>
    <name evidence="2 3" type="primary">Rgl3</name>
</gene>
<dbReference type="GeneTree" id="ENSGT00940000161935"/>
<dbReference type="VEuPathDB" id="HostDB:ENSMUSG00000040146"/>
<accession>A0A1L1ST67</accession>
<dbReference type="AGR" id="MGI:1918996"/>
<protein>
    <submittedName>
        <fullName evidence="2">Ral guanine nucleotide dissociation stimulator-like 3</fullName>
    </submittedName>
</protein>
<dbReference type="Proteomes" id="UP000000589">
    <property type="component" value="Chromosome 9"/>
</dbReference>
<name>A0A1L1ST67_MOUSE</name>
<dbReference type="Antibodypedia" id="52109">
    <property type="antibodies" value="33 antibodies from 12 providers"/>
</dbReference>
<dbReference type="Gene3D" id="1.20.870.10">
    <property type="entry name" value="Son of sevenless (SoS) protein Chain: S domain 1"/>
    <property type="match status" value="1"/>
</dbReference>
<feature type="region of interest" description="Disordered" evidence="1">
    <location>
        <begin position="1"/>
        <end position="87"/>
    </location>
</feature>
<evidence type="ECO:0000313" key="3">
    <source>
        <dbReference type="MGI" id="MGI:1918996"/>
    </source>
</evidence>
<keyword evidence="4" id="KW-1185">Reference proteome</keyword>
<proteinExistence type="predicted"/>
<dbReference type="Bgee" id="ENSMUSG00000040146">
    <property type="expression patterns" value="Expressed in cerebellar cortex and 120 other cell types or tissues"/>
</dbReference>
<dbReference type="ExpressionAtlas" id="A0A1L1ST67">
    <property type="expression patterns" value="baseline and differential"/>
</dbReference>
<reference evidence="2" key="3">
    <citation type="submission" date="2025-08" db="UniProtKB">
        <authorList>
            <consortium name="Ensembl"/>
        </authorList>
    </citation>
    <scope>IDENTIFICATION</scope>
    <source>
        <strain evidence="2">C57BL/6J</strain>
    </source>
</reference>
<evidence type="ECO:0000256" key="1">
    <source>
        <dbReference type="SAM" id="MobiDB-lite"/>
    </source>
</evidence>